<protein>
    <submittedName>
        <fullName evidence="2">CoA transferase</fullName>
    </submittedName>
</protein>
<reference evidence="2 3" key="1">
    <citation type="submission" date="2017-09" db="EMBL/GenBank/DDBJ databases">
        <title>The Catabolism of 3,6-Dichlorosalicylic acid is Initiated by the Cytochrome P450 Monooxygenase DsmABC in Rhizorhabdus dicambivorans Ndbn-20.</title>
        <authorList>
            <person name="Na L."/>
        </authorList>
    </citation>
    <scope>NUCLEOTIDE SEQUENCE [LARGE SCALE GENOMIC DNA]</scope>
    <source>
        <strain evidence="2 3">Ndbn-20m</strain>
    </source>
</reference>
<dbReference type="InterPro" id="IPR050483">
    <property type="entry name" value="CoA-transferase_III_domain"/>
</dbReference>
<evidence type="ECO:0000313" key="2">
    <source>
        <dbReference type="EMBL" id="PCE42553.1"/>
    </source>
</evidence>
<dbReference type="InterPro" id="IPR003673">
    <property type="entry name" value="CoA-Trfase_fam_III"/>
</dbReference>
<organism evidence="2 3">
    <name type="scientific">Rhizorhabdus dicambivorans</name>
    <dbReference type="NCBI Taxonomy" id="1850238"/>
    <lineage>
        <taxon>Bacteria</taxon>
        <taxon>Pseudomonadati</taxon>
        <taxon>Pseudomonadota</taxon>
        <taxon>Alphaproteobacteria</taxon>
        <taxon>Sphingomonadales</taxon>
        <taxon>Sphingomonadaceae</taxon>
        <taxon>Rhizorhabdus</taxon>
    </lineage>
</organism>
<dbReference type="PANTHER" id="PTHR48207:SF4">
    <property type="entry name" value="BLL6097 PROTEIN"/>
    <property type="match status" value="1"/>
</dbReference>
<comment type="caution">
    <text evidence="2">The sequence shown here is derived from an EMBL/GenBank/DDBJ whole genome shotgun (WGS) entry which is preliminary data.</text>
</comment>
<gene>
    <name evidence="2" type="ORF">COO09_09035</name>
</gene>
<keyword evidence="1 2" id="KW-0808">Transferase</keyword>
<keyword evidence="3" id="KW-1185">Reference proteome</keyword>
<dbReference type="RefSeq" id="WP_066960618.1">
    <property type="nucleotide sequence ID" value="NZ_CP023449.1"/>
</dbReference>
<dbReference type="Gene3D" id="3.30.1540.10">
    <property type="entry name" value="formyl-coa transferase, domain 3"/>
    <property type="match status" value="1"/>
</dbReference>
<dbReference type="Pfam" id="PF02515">
    <property type="entry name" value="CoA_transf_3"/>
    <property type="match status" value="1"/>
</dbReference>
<accession>A0A2A4FWH0</accession>
<evidence type="ECO:0000313" key="3">
    <source>
        <dbReference type="Proteomes" id="UP000218934"/>
    </source>
</evidence>
<dbReference type="Proteomes" id="UP000218934">
    <property type="component" value="Unassembled WGS sequence"/>
</dbReference>
<dbReference type="OrthoDB" id="5720311at2"/>
<evidence type="ECO:0000256" key="1">
    <source>
        <dbReference type="ARBA" id="ARBA00022679"/>
    </source>
</evidence>
<name>A0A2A4FWH0_9SPHN</name>
<dbReference type="InterPro" id="IPR044855">
    <property type="entry name" value="CoA-Trfase_III_dom3_sf"/>
</dbReference>
<dbReference type="AlphaFoldDB" id="A0A2A4FWH0"/>
<dbReference type="GO" id="GO:0008410">
    <property type="term" value="F:CoA-transferase activity"/>
    <property type="evidence" value="ECO:0007669"/>
    <property type="project" value="TreeGrafter"/>
</dbReference>
<dbReference type="PANTHER" id="PTHR48207">
    <property type="entry name" value="SUCCINATE--HYDROXYMETHYLGLUTARATE COA-TRANSFERASE"/>
    <property type="match status" value="1"/>
</dbReference>
<proteinExistence type="predicted"/>
<dbReference type="SUPFAM" id="SSF89796">
    <property type="entry name" value="CoA-transferase family III (CaiB/BaiF)"/>
    <property type="match status" value="1"/>
</dbReference>
<dbReference type="EMBL" id="NWUF01000007">
    <property type="protein sequence ID" value="PCE42553.1"/>
    <property type="molecule type" value="Genomic_DNA"/>
</dbReference>
<dbReference type="Gene3D" id="3.40.50.10540">
    <property type="entry name" value="Crotonobetainyl-coa:carnitine coa-transferase, domain 1"/>
    <property type="match status" value="1"/>
</dbReference>
<dbReference type="InterPro" id="IPR023606">
    <property type="entry name" value="CoA-Trfase_III_dom_1_sf"/>
</dbReference>
<sequence>MTSLNDKPSGPLSGIRILDLTSVVNGAYGTQILADQGADVIKLEYPGDGSERGGDIMRWAGAPPEGAKPGMGPIFLMINRNKRSLLLDLRQDSARDTLRGLVAWCDVLATSVRYDGMVRLGLSYEDAAAIRPDIVYAHAAGFGSDGPRAGEPAYDDLIQSASGFTDILSRVDGDPTPRMMPTLIADKVSGLFFAQAVSAALLHRERTGEGQFIEVPMMEAVTSFLLVEHLYNQTFIPPTGDWAYDRIVNPNRKPFRTKDGYISLLPYTDRHWEAFFAAAGFDEGTRSDPRFIGHPNRVKNARELYGLVERAAAQKTSREWLDILQPLSIPATLVNRLDDLPSDPQLAAVDFFQSFDHPEIGLYRQVKPPVRFSRTPASIYRHPPMLGEHTQEILAELEDGGRVDS</sequence>
<dbReference type="KEGG" id="rdi:CMV14_07045"/>